<comment type="caution">
    <text evidence="6">The sequence shown here is derived from an EMBL/GenBank/DDBJ whole genome shotgun (WGS) entry which is preliminary data.</text>
</comment>
<dbReference type="InterPro" id="IPR012902">
    <property type="entry name" value="N_methyl_site"/>
</dbReference>
<dbReference type="GO" id="GO:0043107">
    <property type="term" value="P:type IV pilus-dependent motility"/>
    <property type="evidence" value="ECO:0007669"/>
    <property type="project" value="TreeGrafter"/>
</dbReference>
<dbReference type="Gene3D" id="3.30.700.10">
    <property type="entry name" value="Glycoprotein, Type 4 Pilin"/>
    <property type="match status" value="1"/>
</dbReference>
<evidence type="ECO:0000256" key="2">
    <source>
        <dbReference type="ARBA" id="ARBA00011156"/>
    </source>
</evidence>
<dbReference type="EMBL" id="MAJZ01000986">
    <property type="protein sequence ID" value="OCH70066.1"/>
    <property type="molecule type" value="Genomic_DNA"/>
</dbReference>
<dbReference type="AlphaFoldDB" id="A0A1B9QTZ1"/>
<dbReference type="InterPro" id="IPR001082">
    <property type="entry name" value="Pilin"/>
</dbReference>
<dbReference type="GO" id="GO:0007155">
    <property type="term" value="P:cell adhesion"/>
    <property type="evidence" value="ECO:0007669"/>
    <property type="project" value="InterPro"/>
</dbReference>
<name>A0A1B9QTZ1_9VIBR</name>
<evidence type="ECO:0000256" key="1">
    <source>
        <dbReference type="ARBA" id="ARBA00005233"/>
    </source>
</evidence>
<protein>
    <submittedName>
        <fullName evidence="6">Prepilin-type N-terminal cleavage/methylation domain-containing protein</fullName>
    </submittedName>
</protein>
<dbReference type="RefSeq" id="WP_017036656.1">
    <property type="nucleotide sequence ID" value="NZ_JBNGCH010000986.1"/>
</dbReference>
<organism evidence="6 7">
    <name type="scientific">Vibrio genomosp. F10</name>
    <dbReference type="NCBI Taxonomy" id="723171"/>
    <lineage>
        <taxon>Bacteria</taxon>
        <taxon>Pseudomonadati</taxon>
        <taxon>Pseudomonadota</taxon>
        <taxon>Gammaproteobacteria</taxon>
        <taxon>Vibrionales</taxon>
        <taxon>Vibrionaceae</taxon>
        <taxon>Vibrio</taxon>
    </lineage>
</organism>
<dbReference type="GO" id="GO:0015628">
    <property type="term" value="P:protein secretion by the type II secretion system"/>
    <property type="evidence" value="ECO:0007669"/>
    <property type="project" value="InterPro"/>
</dbReference>
<comment type="subunit">
    <text evidence="2">The pili are polar flexible filaments of about 5.4 nanometers diameter and 2.5 micrometers average length; they consist of only a single polypeptide chain arranged in a helical configuration of five subunits per turn in the assembled pilus.</text>
</comment>
<keyword evidence="5" id="KW-0472">Membrane</keyword>
<dbReference type="GO" id="GO:0015627">
    <property type="term" value="C:type II protein secretion system complex"/>
    <property type="evidence" value="ECO:0007669"/>
    <property type="project" value="InterPro"/>
</dbReference>
<keyword evidence="5" id="KW-0812">Transmembrane</keyword>
<accession>A0A1B9QTZ1</accession>
<evidence type="ECO:0000256" key="4">
    <source>
        <dbReference type="RuleBase" id="RU000389"/>
    </source>
</evidence>
<comment type="similarity">
    <text evidence="1 4">Belongs to the N-Me-Phe pilin family.</text>
</comment>
<reference evidence="7" key="1">
    <citation type="submission" date="2016-06" db="EMBL/GenBank/DDBJ databases">
        <authorList>
            <person name="Hehemann J.-H."/>
            <person name="Arevalo P."/>
            <person name="Datta M.S."/>
            <person name="Polz M.F."/>
        </authorList>
    </citation>
    <scope>NUCLEOTIDE SEQUENCE [LARGE SCALE GENOMIC DNA]</scope>
    <source>
        <strain evidence="7">9CSC122</strain>
    </source>
</reference>
<keyword evidence="3" id="KW-0488">Methylation</keyword>
<keyword evidence="4" id="KW-0281">Fimbrium</keyword>
<dbReference type="PANTHER" id="PTHR30093">
    <property type="entry name" value="GENERAL SECRETION PATHWAY PROTEIN G"/>
    <property type="match status" value="1"/>
</dbReference>
<keyword evidence="5" id="KW-1133">Transmembrane helix</keyword>
<evidence type="ECO:0000256" key="5">
    <source>
        <dbReference type="SAM" id="Phobius"/>
    </source>
</evidence>
<dbReference type="NCBIfam" id="TIGR02532">
    <property type="entry name" value="IV_pilin_GFxxxE"/>
    <property type="match status" value="1"/>
</dbReference>
<keyword evidence="7" id="KW-1185">Reference proteome</keyword>
<dbReference type="SUPFAM" id="SSF54523">
    <property type="entry name" value="Pili subunits"/>
    <property type="match status" value="1"/>
</dbReference>
<dbReference type="Proteomes" id="UP000093173">
    <property type="component" value="Unassembled WGS sequence"/>
</dbReference>
<evidence type="ECO:0000313" key="7">
    <source>
        <dbReference type="Proteomes" id="UP000093173"/>
    </source>
</evidence>
<dbReference type="GO" id="GO:0044096">
    <property type="term" value="C:type IV pilus"/>
    <property type="evidence" value="ECO:0007669"/>
    <property type="project" value="TreeGrafter"/>
</dbReference>
<dbReference type="Pfam" id="PF07963">
    <property type="entry name" value="N_methyl"/>
    <property type="match status" value="1"/>
</dbReference>
<dbReference type="PROSITE" id="PS00409">
    <property type="entry name" value="PROKAR_NTER_METHYL"/>
    <property type="match status" value="1"/>
</dbReference>
<evidence type="ECO:0000313" key="6">
    <source>
        <dbReference type="EMBL" id="OCH70066.1"/>
    </source>
</evidence>
<gene>
    <name evidence="6" type="ORF">A6E14_03475</name>
</gene>
<dbReference type="InterPro" id="IPR045584">
    <property type="entry name" value="Pilin-like"/>
</dbReference>
<sequence>MKAINKKQKGFTLIELMIVVAIIGVLSAIAVPAYQNYVTRSEAATGAATVRALLTNIDMFQQENAGSFPSNANDVGGDNEMSGLGELTWDSDAQTVTFTFDTGSLAPDSATIVYTKSANGWACSSTDIPVDATPNGC</sequence>
<dbReference type="InterPro" id="IPR000983">
    <property type="entry name" value="Bac_GSPG_pilin"/>
</dbReference>
<proteinExistence type="inferred from homology"/>
<feature type="transmembrane region" description="Helical" evidence="5">
    <location>
        <begin position="12"/>
        <end position="34"/>
    </location>
</feature>
<evidence type="ECO:0000256" key="3">
    <source>
        <dbReference type="ARBA" id="ARBA00022481"/>
    </source>
</evidence>
<dbReference type="PRINTS" id="PR00813">
    <property type="entry name" value="BCTERIALGSPG"/>
</dbReference>
<dbReference type="Pfam" id="PF00114">
    <property type="entry name" value="Pilin"/>
    <property type="match status" value="1"/>
</dbReference>
<dbReference type="PANTHER" id="PTHR30093:SF34">
    <property type="entry name" value="PREPILIN PEPTIDASE-DEPENDENT PROTEIN D"/>
    <property type="match status" value="1"/>
</dbReference>